<dbReference type="InterPro" id="IPR029063">
    <property type="entry name" value="SAM-dependent_MTases_sf"/>
</dbReference>
<evidence type="ECO:0000313" key="4">
    <source>
        <dbReference type="Proteomes" id="UP000016922"/>
    </source>
</evidence>
<evidence type="ECO:0000313" key="3">
    <source>
        <dbReference type="EMBL" id="EPE26899.1"/>
    </source>
</evidence>
<gene>
    <name evidence="3" type="ORF">GLAREA_02813</name>
</gene>
<evidence type="ECO:0000256" key="1">
    <source>
        <dbReference type="SAM" id="MobiDB-lite"/>
    </source>
</evidence>
<dbReference type="OMA" id="KRWKRIW"/>
<organism evidence="3 4">
    <name type="scientific">Glarea lozoyensis (strain ATCC 20868 / MF5171)</name>
    <dbReference type="NCBI Taxonomy" id="1116229"/>
    <lineage>
        <taxon>Eukaryota</taxon>
        <taxon>Fungi</taxon>
        <taxon>Dikarya</taxon>
        <taxon>Ascomycota</taxon>
        <taxon>Pezizomycotina</taxon>
        <taxon>Leotiomycetes</taxon>
        <taxon>Helotiales</taxon>
        <taxon>Helotiaceae</taxon>
        <taxon>Glarea</taxon>
    </lineage>
</organism>
<accession>S3CP12</accession>
<feature type="compositionally biased region" description="Low complexity" evidence="1">
    <location>
        <begin position="484"/>
        <end position="498"/>
    </location>
</feature>
<feature type="domain" description="Ribosomal RNA methyltransferase FtsJ" evidence="2">
    <location>
        <begin position="180"/>
        <end position="360"/>
    </location>
</feature>
<name>S3CP12_GLAL2</name>
<dbReference type="Proteomes" id="UP000016922">
    <property type="component" value="Unassembled WGS sequence"/>
</dbReference>
<dbReference type="EMBL" id="KE145370">
    <property type="protein sequence ID" value="EPE26899.1"/>
    <property type="molecule type" value="Genomic_DNA"/>
</dbReference>
<proteinExistence type="predicted"/>
<keyword evidence="3" id="KW-0808">Transferase</keyword>
<keyword evidence="4" id="KW-1185">Reference proteome</keyword>
<keyword evidence="3" id="KW-0489">Methyltransferase</keyword>
<dbReference type="GeneID" id="19461869"/>
<dbReference type="eggNOG" id="ENOG502S5H8">
    <property type="taxonomic scope" value="Eukaryota"/>
</dbReference>
<dbReference type="KEGG" id="glz:GLAREA_02813"/>
<dbReference type="GO" id="GO:0008168">
    <property type="term" value="F:methyltransferase activity"/>
    <property type="evidence" value="ECO:0007669"/>
    <property type="project" value="UniProtKB-KW"/>
</dbReference>
<reference evidence="3 4" key="1">
    <citation type="journal article" date="2013" name="BMC Genomics">
        <title>Genomics-driven discovery of the pneumocandin biosynthetic gene cluster in the fungus Glarea lozoyensis.</title>
        <authorList>
            <person name="Chen L."/>
            <person name="Yue Q."/>
            <person name="Zhang X."/>
            <person name="Xiang M."/>
            <person name="Wang C."/>
            <person name="Li S."/>
            <person name="Che Y."/>
            <person name="Ortiz-Lopez F.J."/>
            <person name="Bills G.F."/>
            <person name="Liu X."/>
            <person name="An Z."/>
        </authorList>
    </citation>
    <scope>NUCLEOTIDE SEQUENCE [LARGE SCALE GENOMIC DNA]</scope>
    <source>
        <strain evidence="4">ATCC 20868 / MF5171</strain>
    </source>
</reference>
<protein>
    <submittedName>
        <fullName evidence="3">S-adenosyl-L-methionine-dependent methyltransferase</fullName>
    </submittedName>
</protein>
<dbReference type="RefSeq" id="XP_008086089.1">
    <property type="nucleotide sequence ID" value="XM_008087898.1"/>
</dbReference>
<dbReference type="InterPro" id="IPR002877">
    <property type="entry name" value="RNA_MeTrfase_FtsJ_dom"/>
</dbReference>
<evidence type="ECO:0000259" key="2">
    <source>
        <dbReference type="Pfam" id="PF01728"/>
    </source>
</evidence>
<dbReference type="HOGENOM" id="CLU_042554_0_0_1"/>
<dbReference type="AlphaFoldDB" id="S3CP12"/>
<dbReference type="SUPFAM" id="SSF53335">
    <property type="entry name" value="S-adenosyl-L-methionine-dependent methyltransferases"/>
    <property type="match status" value="1"/>
</dbReference>
<dbReference type="GO" id="GO:0032259">
    <property type="term" value="P:methylation"/>
    <property type="evidence" value="ECO:0007669"/>
    <property type="project" value="UniProtKB-KW"/>
</dbReference>
<feature type="compositionally biased region" description="Basic and acidic residues" evidence="1">
    <location>
        <begin position="447"/>
        <end position="457"/>
    </location>
</feature>
<dbReference type="Gene3D" id="3.40.50.150">
    <property type="entry name" value="Vaccinia Virus protein VP39"/>
    <property type="match status" value="1"/>
</dbReference>
<feature type="compositionally biased region" description="Polar residues" evidence="1">
    <location>
        <begin position="43"/>
        <end position="57"/>
    </location>
</feature>
<feature type="region of interest" description="Disordered" evidence="1">
    <location>
        <begin position="33"/>
        <end position="74"/>
    </location>
</feature>
<dbReference type="OrthoDB" id="417125at2759"/>
<dbReference type="STRING" id="1116229.S3CP12"/>
<dbReference type="Pfam" id="PF01728">
    <property type="entry name" value="FtsJ"/>
    <property type="match status" value="1"/>
</dbReference>
<sequence>MSTFTPDNQNTVRDIVDIKNRIQVTENADLIDLTSDDERSDPTRSGGTYSNEVISISDSERGSPGNASKKPTMVTPEELAEILEKHSITGDPREARMEPASKFVRAYLIKNEPKFVRVMEYRNRGWIENKEKGDAHFKAQRAKADQADHSGAERFYIMMQQIAKEMHMVTGALEPRQQEEQLKCLDICMAPGGYTAAVLERHPNAKCFGITLPTKQGGHPLYVSTNVLAGLKQFDVTMLANEYSTGAIPRNHPAYSEFIHLRPFNHYKFDLIFCDGMVLRTQERPSYREQVEVTRLACSQMILALQRIAAGGTIVMLLHKIDSFQAAFILYTFSKFAEVDSFKPARKHGSRSSFYMVAKNVKPQSTAAISAIVEWKSSWWQATFGGEDGTGERKEDPPESVVRQMLEEYGERLIEMGRPVWRIQADNLSRTDYAGDGSAQVFQDRRASLGSSHERTPRTPISGKNFDWGRARKENVAPVSPLAMKMSDMDGSPSMSGD</sequence>
<feature type="region of interest" description="Disordered" evidence="1">
    <location>
        <begin position="447"/>
        <end position="498"/>
    </location>
</feature>